<sequence>MAWPIRRLRIAPTLFLLAPEPVTRRPLAKTLNLRPPTLTWMIALTLSNAGLTTSLLFSRERAQRRLVGASMIKTLQHQLKSKPKATPGRTMSLKLVANRKTKTSIPIDLATRTAAITSSSRNKGYPLVSTPTITRWSTS</sequence>
<accession>A0A6A6B1L0</accession>
<keyword evidence="2" id="KW-1185">Reference proteome</keyword>
<proteinExistence type="predicted"/>
<dbReference type="AlphaFoldDB" id="A0A6A6B1L0"/>
<gene>
    <name evidence="1" type="ORF">K452DRAFT_97655</name>
</gene>
<evidence type="ECO:0000313" key="1">
    <source>
        <dbReference type="EMBL" id="KAF2137706.1"/>
    </source>
</evidence>
<name>A0A6A6B1L0_9PEZI</name>
<dbReference type="RefSeq" id="XP_033393421.1">
    <property type="nucleotide sequence ID" value="XM_033547383.1"/>
</dbReference>
<dbReference type="EMBL" id="ML995500">
    <property type="protein sequence ID" value="KAF2137706.1"/>
    <property type="molecule type" value="Genomic_DNA"/>
</dbReference>
<protein>
    <submittedName>
        <fullName evidence="1">Uncharacterized protein</fullName>
    </submittedName>
</protein>
<reference evidence="1" key="1">
    <citation type="journal article" date="2020" name="Stud. Mycol.">
        <title>101 Dothideomycetes genomes: a test case for predicting lifestyles and emergence of pathogens.</title>
        <authorList>
            <person name="Haridas S."/>
            <person name="Albert R."/>
            <person name="Binder M."/>
            <person name="Bloem J."/>
            <person name="Labutti K."/>
            <person name="Salamov A."/>
            <person name="Andreopoulos B."/>
            <person name="Baker S."/>
            <person name="Barry K."/>
            <person name="Bills G."/>
            <person name="Bluhm B."/>
            <person name="Cannon C."/>
            <person name="Castanera R."/>
            <person name="Culley D."/>
            <person name="Daum C."/>
            <person name="Ezra D."/>
            <person name="Gonzalez J."/>
            <person name="Henrissat B."/>
            <person name="Kuo A."/>
            <person name="Liang C."/>
            <person name="Lipzen A."/>
            <person name="Lutzoni F."/>
            <person name="Magnuson J."/>
            <person name="Mondo S."/>
            <person name="Nolan M."/>
            <person name="Ohm R."/>
            <person name="Pangilinan J."/>
            <person name="Park H.-J."/>
            <person name="Ramirez L."/>
            <person name="Alfaro M."/>
            <person name="Sun H."/>
            <person name="Tritt A."/>
            <person name="Yoshinaga Y."/>
            <person name="Zwiers L.-H."/>
            <person name="Turgeon B."/>
            <person name="Goodwin S."/>
            <person name="Spatafora J."/>
            <person name="Crous P."/>
            <person name="Grigoriev I."/>
        </authorList>
    </citation>
    <scope>NUCLEOTIDE SEQUENCE</scope>
    <source>
        <strain evidence="1">CBS 121167</strain>
    </source>
</reference>
<dbReference type="Proteomes" id="UP000799438">
    <property type="component" value="Unassembled WGS sequence"/>
</dbReference>
<evidence type="ECO:0000313" key="2">
    <source>
        <dbReference type="Proteomes" id="UP000799438"/>
    </source>
</evidence>
<organism evidence="1 2">
    <name type="scientific">Aplosporella prunicola CBS 121167</name>
    <dbReference type="NCBI Taxonomy" id="1176127"/>
    <lineage>
        <taxon>Eukaryota</taxon>
        <taxon>Fungi</taxon>
        <taxon>Dikarya</taxon>
        <taxon>Ascomycota</taxon>
        <taxon>Pezizomycotina</taxon>
        <taxon>Dothideomycetes</taxon>
        <taxon>Dothideomycetes incertae sedis</taxon>
        <taxon>Botryosphaeriales</taxon>
        <taxon>Aplosporellaceae</taxon>
        <taxon>Aplosporella</taxon>
    </lineage>
</organism>
<dbReference type="GeneID" id="54304890"/>